<feature type="domain" description="HTH tetR-type" evidence="5">
    <location>
        <begin position="32"/>
        <end position="92"/>
    </location>
</feature>
<dbReference type="InterPro" id="IPR050109">
    <property type="entry name" value="HTH-type_TetR-like_transc_reg"/>
</dbReference>
<protein>
    <submittedName>
        <fullName evidence="6">TetR/AcrR family transcriptional regulator</fullName>
    </submittedName>
</protein>
<dbReference type="PROSITE" id="PS50977">
    <property type="entry name" value="HTH_TETR_2"/>
    <property type="match status" value="1"/>
</dbReference>
<dbReference type="EMBL" id="JAPJZH010000003">
    <property type="protein sequence ID" value="MDA4845135.1"/>
    <property type="molecule type" value="Genomic_DNA"/>
</dbReference>
<keyword evidence="2 4" id="KW-0238">DNA-binding</keyword>
<evidence type="ECO:0000313" key="7">
    <source>
        <dbReference type="Proteomes" id="UP001148313"/>
    </source>
</evidence>
<dbReference type="InterPro" id="IPR001647">
    <property type="entry name" value="HTH_TetR"/>
</dbReference>
<dbReference type="InterPro" id="IPR025996">
    <property type="entry name" value="MT1864/Rv1816-like_C"/>
</dbReference>
<evidence type="ECO:0000256" key="4">
    <source>
        <dbReference type="PROSITE-ProRule" id="PRU00335"/>
    </source>
</evidence>
<dbReference type="Proteomes" id="UP001148313">
    <property type="component" value="Unassembled WGS sequence"/>
</dbReference>
<dbReference type="Gene3D" id="1.10.357.10">
    <property type="entry name" value="Tetracycline Repressor, domain 2"/>
    <property type="match status" value="1"/>
</dbReference>
<sequence>MNDLKGKPKNLQWKYVRANALRHNNKKGYHHGDLKPALIQAGLEILEEEGLDALSLRAIASRVGVSHTAPKNHFGSFHGLLASIAAEGFRRHAAEMRKGVEGASNGRERLDAASKGYVRFARENQALFSLMFSPRFHENAGDELMAAGRESYSVLEEIAEGLDWQKRGPRLGPDTENLRTQLMLWAFVHGYASLFNEGRMPTKQDGEPVLDVLDVIPRFDYLD</sequence>
<evidence type="ECO:0000256" key="2">
    <source>
        <dbReference type="ARBA" id="ARBA00023125"/>
    </source>
</evidence>
<accession>A0ABT4VKA3</accession>
<proteinExistence type="predicted"/>
<dbReference type="RefSeq" id="WP_271088701.1">
    <property type="nucleotide sequence ID" value="NZ_JAPJZH010000003.1"/>
</dbReference>
<evidence type="ECO:0000256" key="3">
    <source>
        <dbReference type="ARBA" id="ARBA00023163"/>
    </source>
</evidence>
<organism evidence="6 7">
    <name type="scientific">Hoeflea poritis</name>
    <dbReference type="NCBI Taxonomy" id="2993659"/>
    <lineage>
        <taxon>Bacteria</taxon>
        <taxon>Pseudomonadati</taxon>
        <taxon>Pseudomonadota</taxon>
        <taxon>Alphaproteobacteria</taxon>
        <taxon>Hyphomicrobiales</taxon>
        <taxon>Rhizobiaceae</taxon>
        <taxon>Hoeflea</taxon>
    </lineage>
</organism>
<feature type="DNA-binding region" description="H-T-H motif" evidence="4">
    <location>
        <begin position="55"/>
        <end position="74"/>
    </location>
</feature>
<reference evidence="6" key="1">
    <citation type="submission" date="2022-11" db="EMBL/GenBank/DDBJ databases">
        <title>Hoeflea poritis sp. nov., isolated from scleractinian coral Porites lutea.</title>
        <authorList>
            <person name="Zhang G."/>
            <person name="Wei Q."/>
            <person name="Cai L."/>
        </authorList>
    </citation>
    <scope>NUCLEOTIDE SEQUENCE</scope>
    <source>
        <strain evidence="6">E7-10</strain>
    </source>
</reference>
<evidence type="ECO:0000313" key="6">
    <source>
        <dbReference type="EMBL" id="MDA4845135.1"/>
    </source>
</evidence>
<gene>
    <name evidence="6" type="ORF">OOZ53_07215</name>
</gene>
<evidence type="ECO:0000256" key="1">
    <source>
        <dbReference type="ARBA" id="ARBA00023015"/>
    </source>
</evidence>
<dbReference type="SUPFAM" id="SSF46689">
    <property type="entry name" value="Homeodomain-like"/>
    <property type="match status" value="1"/>
</dbReference>
<dbReference type="Pfam" id="PF00440">
    <property type="entry name" value="TetR_N"/>
    <property type="match status" value="1"/>
</dbReference>
<dbReference type="InterPro" id="IPR036271">
    <property type="entry name" value="Tet_transcr_reg_TetR-rel_C_sf"/>
</dbReference>
<name>A0ABT4VKA3_9HYPH</name>
<dbReference type="PANTHER" id="PTHR30055">
    <property type="entry name" value="HTH-TYPE TRANSCRIPTIONAL REGULATOR RUTR"/>
    <property type="match status" value="1"/>
</dbReference>
<dbReference type="Pfam" id="PF13305">
    <property type="entry name" value="TetR_C_33"/>
    <property type="match status" value="1"/>
</dbReference>
<dbReference type="SUPFAM" id="SSF48498">
    <property type="entry name" value="Tetracyclin repressor-like, C-terminal domain"/>
    <property type="match status" value="1"/>
</dbReference>
<comment type="caution">
    <text evidence="6">The sequence shown here is derived from an EMBL/GenBank/DDBJ whole genome shotgun (WGS) entry which is preliminary data.</text>
</comment>
<keyword evidence="1" id="KW-0805">Transcription regulation</keyword>
<dbReference type="InterPro" id="IPR009057">
    <property type="entry name" value="Homeodomain-like_sf"/>
</dbReference>
<keyword evidence="7" id="KW-1185">Reference proteome</keyword>
<keyword evidence="3" id="KW-0804">Transcription</keyword>
<evidence type="ECO:0000259" key="5">
    <source>
        <dbReference type="PROSITE" id="PS50977"/>
    </source>
</evidence>
<dbReference type="PANTHER" id="PTHR30055:SF220">
    <property type="entry name" value="TETR-FAMILY REGULATORY PROTEIN"/>
    <property type="match status" value="1"/>
</dbReference>